<dbReference type="Proteomes" id="UP000309038">
    <property type="component" value="Unassembled WGS sequence"/>
</dbReference>
<feature type="signal peptide" evidence="1">
    <location>
        <begin position="1"/>
        <end position="21"/>
    </location>
</feature>
<gene>
    <name evidence="2" type="ORF">EW026_g4993</name>
</gene>
<comment type="caution">
    <text evidence="2">The sequence shown here is derived from an EMBL/GenBank/DDBJ whole genome shotgun (WGS) entry which is preliminary data.</text>
</comment>
<keyword evidence="1" id="KW-0732">Signal</keyword>
<evidence type="ECO:0000256" key="1">
    <source>
        <dbReference type="SAM" id="SignalP"/>
    </source>
</evidence>
<sequence length="133" mass="15009">MAALNPILVSRFLLNLQQVEGGEINNTNTSSKATLRDLWLFVTMSRLGDLGGDLDHGPEPEEVEILMEEFDVRDVSEEASRDEEAARVVDIRLEIVPQALPVEENPFEEFVVGSSRDIQEVPRFGHWMTQEIS</sequence>
<evidence type="ECO:0000313" key="2">
    <source>
        <dbReference type="EMBL" id="THG96935.1"/>
    </source>
</evidence>
<name>A0A4S4KFJ1_9APHY</name>
<reference evidence="2 3" key="1">
    <citation type="submission" date="2019-02" db="EMBL/GenBank/DDBJ databases">
        <title>Genome sequencing of the rare red list fungi Phlebia centrifuga.</title>
        <authorList>
            <person name="Buettner E."/>
            <person name="Kellner H."/>
        </authorList>
    </citation>
    <scope>NUCLEOTIDE SEQUENCE [LARGE SCALE GENOMIC DNA]</scope>
    <source>
        <strain evidence="2 3">DSM 108282</strain>
    </source>
</reference>
<dbReference type="EMBL" id="SGPJ01000200">
    <property type="protein sequence ID" value="THG96935.1"/>
    <property type="molecule type" value="Genomic_DNA"/>
</dbReference>
<organism evidence="2 3">
    <name type="scientific">Hermanssonia centrifuga</name>
    <dbReference type="NCBI Taxonomy" id="98765"/>
    <lineage>
        <taxon>Eukaryota</taxon>
        <taxon>Fungi</taxon>
        <taxon>Dikarya</taxon>
        <taxon>Basidiomycota</taxon>
        <taxon>Agaricomycotina</taxon>
        <taxon>Agaricomycetes</taxon>
        <taxon>Polyporales</taxon>
        <taxon>Meruliaceae</taxon>
        <taxon>Hermanssonia</taxon>
    </lineage>
</organism>
<dbReference type="AlphaFoldDB" id="A0A4S4KFJ1"/>
<protein>
    <submittedName>
        <fullName evidence="2">Uncharacterized protein</fullName>
    </submittedName>
</protein>
<keyword evidence="3" id="KW-1185">Reference proteome</keyword>
<evidence type="ECO:0000313" key="3">
    <source>
        <dbReference type="Proteomes" id="UP000309038"/>
    </source>
</evidence>
<feature type="chain" id="PRO_5020612838" evidence="1">
    <location>
        <begin position="22"/>
        <end position="133"/>
    </location>
</feature>
<proteinExistence type="predicted"/>
<accession>A0A4S4KFJ1</accession>